<keyword evidence="4 5" id="KW-0067">ATP-binding</keyword>
<evidence type="ECO:0000256" key="5">
    <source>
        <dbReference type="PROSITE-ProRule" id="PRU10141"/>
    </source>
</evidence>
<evidence type="ECO:0000256" key="4">
    <source>
        <dbReference type="ARBA" id="ARBA00022840"/>
    </source>
</evidence>
<dbReference type="SMART" id="SM00564">
    <property type="entry name" value="PQQ"/>
    <property type="match status" value="5"/>
</dbReference>
<keyword evidence="2 5" id="KW-0547">Nucleotide-binding</keyword>
<keyword evidence="1" id="KW-0808">Transferase</keyword>
<evidence type="ECO:0000256" key="2">
    <source>
        <dbReference type="ARBA" id="ARBA00022741"/>
    </source>
</evidence>
<dbReference type="InterPro" id="IPR002372">
    <property type="entry name" value="PQQ_rpt_dom"/>
</dbReference>
<evidence type="ECO:0000313" key="7">
    <source>
        <dbReference type="EMBL" id="EGX56669.1"/>
    </source>
</evidence>
<dbReference type="PROSITE" id="PS00107">
    <property type="entry name" value="PROTEIN_KINASE_ATP"/>
    <property type="match status" value="1"/>
</dbReference>
<dbReference type="Pfam" id="PF00069">
    <property type="entry name" value="Pkinase"/>
    <property type="match status" value="1"/>
</dbReference>
<reference evidence="7 8" key="1">
    <citation type="submission" date="2011-08" db="EMBL/GenBank/DDBJ databases">
        <authorList>
            <person name="Lin Y."/>
            <person name="Hao X."/>
            <person name="Johnstone L."/>
            <person name="Miller S.J."/>
            <person name="Wei G."/>
            <person name="Rensing C."/>
        </authorList>
    </citation>
    <scope>NUCLEOTIDE SEQUENCE [LARGE SCALE GENOMIC DNA]</scope>
    <source>
        <strain evidence="7 8">K42</strain>
    </source>
</reference>
<dbReference type="OrthoDB" id="9795390at2"/>
<feature type="binding site" evidence="5">
    <location>
        <position position="50"/>
    </location>
    <ligand>
        <name>ATP</name>
        <dbReference type="ChEBI" id="CHEBI:30616"/>
    </ligand>
</feature>
<dbReference type="Proteomes" id="UP000004217">
    <property type="component" value="Unassembled WGS sequence"/>
</dbReference>
<dbReference type="InterPro" id="IPR011047">
    <property type="entry name" value="Quinoprotein_ADH-like_sf"/>
</dbReference>
<name>G2GIK9_9ACTN</name>
<evidence type="ECO:0000259" key="6">
    <source>
        <dbReference type="PROSITE" id="PS50011"/>
    </source>
</evidence>
<accession>G2GIK9</accession>
<dbReference type="EMBL" id="AGBF01000130">
    <property type="protein sequence ID" value="EGX56669.1"/>
    <property type="molecule type" value="Genomic_DNA"/>
</dbReference>
<dbReference type="GO" id="GO:0005524">
    <property type="term" value="F:ATP binding"/>
    <property type="evidence" value="ECO:0007669"/>
    <property type="project" value="UniProtKB-UniRule"/>
</dbReference>
<organism evidence="7 8">
    <name type="scientific">Streptomyces zinciresistens K42</name>
    <dbReference type="NCBI Taxonomy" id="700597"/>
    <lineage>
        <taxon>Bacteria</taxon>
        <taxon>Bacillati</taxon>
        <taxon>Actinomycetota</taxon>
        <taxon>Actinomycetes</taxon>
        <taxon>Kitasatosporales</taxon>
        <taxon>Streptomycetaceae</taxon>
        <taxon>Streptomyces</taxon>
    </lineage>
</organism>
<keyword evidence="3 7" id="KW-0418">Kinase</keyword>
<sequence length="634" mass="67008">MVMPLDPHGDPAEAAGFRLVGRLGTGGFGTVYLGRRRSEGHGPDTLAAVKLLKSEFTGDPEHMQRFHQESKALERCRGARIPELLALDFAAGRRPTLATRFIPGPALDRIVEVHGGPLPPESVRSVAAELVDTLITAHDKGLLHRDLHPGNILLTHDGPWIIDFGLTRIRGQQVTLTLDMAIGRPGFCAPEQIRGLAGTGQATDVFGIGGIVLFALTGHPPYTGEEGAQAMLLRRVTGAAPDLSGLPDDAVGRLVRACLAEDPADRPGLAEVASALGRPGPLVLPAAVTRALAGYRTELREVLSGAGDTADLTVPFRPGRRSWSAAAGDWPHGVAATEDGTVVTADRTGTVRWLDAATGEESDRRSGFTAPVRLYADGDVLLICDSGDRLESWSTREHRPWWAAPPGTLGRARVLLRGQSVFLTDEDGILRHFDAITRRMWWQARPPADGSGVPPVPVAAGSRQLYLSAARGLDVLAVDDEHGEPAWRARVRLPAPMLAAPLPLDDRLVVADGLGTLRCLAAADGSTLWEAGLGAPVVTAPVRAYDTVVTADTAGTVHCHSAATGECVWRTGHGRREEFFTLCTDGTAVYAGGWSGRLRLLDAADGASLQSLDLGGQILAAVHAPGGRSVHAAS</sequence>
<dbReference type="SUPFAM" id="SSF50998">
    <property type="entry name" value="Quinoprotein alcohol dehydrogenase-like"/>
    <property type="match status" value="1"/>
</dbReference>
<feature type="non-terminal residue" evidence="7">
    <location>
        <position position="634"/>
    </location>
</feature>
<comment type="caution">
    <text evidence="7">The sequence shown here is derived from an EMBL/GenBank/DDBJ whole genome shotgun (WGS) entry which is preliminary data.</text>
</comment>
<proteinExistence type="predicted"/>
<dbReference type="CDD" id="cd14014">
    <property type="entry name" value="STKc_PknB_like"/>
    <property type="match status" value="1"/>
</dbReference>
<dbReference type="Gene3D" id="1.10.510.10">
    <property type="entry name" value="Transferase(Phosphotransferase) domain 1"/>
    <property type="match status" value="1"/>
</dbReference>
<dbReference type="AlphaFoldDB" id="G2GIK9"/>
<dbReference type="PANTHER" id="PTHR43289:SF34">
    <property type="entry name" value="SERINE_THREONINE-PROTEIN KINASE YBDM-RELATED"/>
    <property type="match status" value="1"/>
</dbReference>
<keyword evidence="8" id="KW-1185">Reference proteome</keyword>
<gene>
    <name evidence="7" type="ORF">SZN_26746</name>
</gene>
<dbReference type="PROSITE" id="PS50011">
    <property type="entry name" value="PROTEIN_KINASE_DOM"/>
    <property type="match status" value="1"/>
</dbReference>
<dbReference type="InterPro" id="IPR015943">
    <property type="entry name" value="WD40/YVTN_repeat-like_dom_sf"/>
</dbReference>
<keyword evidence="7" id="KW-0723">Serine/threonine-protein kinase</keyword>
<dbReference type="InterPro" id="IPR018391">
    <property type="entry name" value="PQQ_b-propeller_rpt"/>
</dbReference>
<protein>
    <submittedName>
        <fullName evidence="7">Serine/threonine protein kinase</fullName>
    </submittedName>
</protein>
<dbReference type="InterPro" id="IPR011009">
    <property type="entry name" value="Kinase-like_dom_sf"/>
</dbReference>
<dbReference type="InterPro" id="IPR000719">
    <property type="entry name" value="Prot_kinase_dom"/>
</dbReference>
<evidence type="ECO:0000256" key="1">
    <source>
        <dbReference type="ARBA" id="ARBA00022679"/>
    </source>
</evidence>
<dbReference type="SUPFAM" id="SSF56112">
    <property type="entry name" value="Protein kinase-like (PK-like)"/>
    <property type="match status" value="1"/>
</dbReference>
<dbReference type="GO" id="GO:0004674">
    <property type="term" value="F:protein serine/threonine kinase activity"/>
    <property type="evidence" value="ECO:0007669"/>
    <property type="project" value="UniProtKB-KW"/>
</dbReference>
<dbReference type="Pfam" id="PF13360">
    <property type="entry name" value="PQQ_2"/>
    <property type="match status" value="1"/>
</dbReference>
<dbReference type="RefSeq" id="WP_007500711.1">
    <property type="nucleotide sequence ID" value="NZ_AGBF01000130.1"/>
</dbReference>
<evidence type="ECO:0000256" key="3">
    <source>
        <dbReference type="ARBA" id="ARBA00022777"/>
    </source>
</evidence>
<dbReference type="Gene3D" id="2.130.10.10">
    <property type="entry name" value="YVTN repeat-like/Quinoprotein amine dehydrogenase"/>
    <property type="match status" value="1"/>
</dbReference>
<feature type="domain" description="Protein kinase" evidence="6">
    <location>
        <begin position="17"/>
        <end position="283"/>
    </location>
</feature>
<dbReference type="InterPro" id="IPR017441">
    <property type="entry name" value="Protein_kinase_ATP_BS"/>
</dbReference>
<evidence type="ECO:0000313" key="8">
    <source>
        <dbReference type="Proteomes" id="UP000004217"/>
    </source>
</evidence>
<dbReference type="PANTHER" id="PTHR43289">
    <property type="entry name" value="MITOGEN-ACTIVATED PROTEIN KINASE KINASE KINASE 20-RELATED"/>
    <property type="match status" value="1"/>
</dbReference>